<dbReference type="InterPro" id="IPR014925">
    <property type="entry name" value="CGGC_dom"/>
</dbReference>
<dbReference type="Proteomes" id="UP000216024">
    <property type="component" value="Unassembled WGS sequence"/>
</dbReference>
<dbReference type="RefSeq" id="WP_095135076.1">
    <property type="nucleotide sequence ID" value="NZ_NIBG01000022.1"/>
</dbReference>
<dbReference type="AlphaFoldDB" id="A0A267ME44"/>
<gene>
    <name evidence="2" type="ORF">CCE28_17785</name>
</gene>
<keyword evidence="3" id="KW-1185">Reference proteome</keyword>
<dbReference type="OrthoDB" id="1682132at2"/>
<feature type="domain" description="CGGC" evidence="1">
    <location>
        <begin position="2"/>
        <end position="98"/>
    </location>
</feature>
<organism evidence="2 3">
    <name type="scientific">Anaeromicrobium sediminis</name>
    <dbReference type="NCBI Taxonomy" id="1478221"/>
    <lineage>
        <taxon>Bacteria</taxon>
        <taxon>Bacillati</taxon>
        <taxon>Bacillota</taxon>
        <taxon>Clostridia</taxon>
        <taxon>Peptostreptococcales</taxon>
        <taxon>Thermotaleaceae</taxon>
        <taxon>Anaeromicrobium</taxon>
    </lineage>
</organism>
<protein>
    <submittedName>
        <fullName evidence="2">CGGC domain-containing protein</fullName>
    </submittedName>
</protein>
<name>A0A267ME44_9FIRM</name>
<dbReference type="EMBL" id="NIBG01000022">
    <property type="protein sequence ID" value="PAB57851.1"/>
    <property type="molecule type" value="Genomic_DNA"/>
</dbReference>
<dbReference type="SMART" id="SM01078">
    <property type="entry name" value="CGGC"/>
    <property type="match status" value="1"/>
</dbReference>
<proteinExistence type="predicted"/>
<sequence length="115" mass="13157">MKIAIIIRKETADRCTGKGCMRAFFKKEDSFKRYEGMEDVELVAFMHSGGDLEYKINKLKELGVDVIHVSTCMRGKYENYEGLVHELAKDFDVIGYTHGSENGKSRDTVSIIREK</sequence>
<dbReference type="Pfam" id="PF08821">
    <property type="entry name" value="CGGC"/>
    <property type="match status" value="1"/>
</dbReference>
<comment type="caution">
    <text evidence="2">The sequence shown here is derived from an EMBL/GenBank/DDBJ whole genome shotgun (WGS) entry which is preliminary data.</text>
</comment>
<evidence type="ECO:0000313" key="3">
    <source>
        <dbReference type="Proteomes" id="UP000216024"/>
    </source>
</evidence>
<accession>A0A267ME44</accession>
<evidence type="ECO:0000259" key="1">
    <source>
        <dbReference type="SMART" id="SM01078"/>
    </source>
</evidence>
<reference evidence="2 3" key="1">
    <citation type="submission" date="2017-06" db="EMBL/GenBank/DDBJ databases">
        <title>Draft genome sequence of anaerobic fermentative bacterium Anaeromicrobium sediminis DY2726D isolated from West Pacific Ocean sediments.</title>
        <authorList>
            <person name="Zeng X."/>
        </authorList>
    </citation>
    <scope>NUCLEOTIDE SEQUENCE [LARGE SCALE GENOMIC DNA]</scope>
    <source>
        <strain evidence="2 3">DY2726D</strain>
    </source>
</reference>
<evidence type="ECO:0000313" key="2">
    <source>
        <dbReference type="EMBL" id="PAB57851.1"/>
    </source>
</evidence>